<dbReference type="EMBL" id="LZZM01000047">
    <property type="protein sequence ID" value="OOM81827.1"/>
    <property type="molecule type" value="Genomic_DNA"/>
</dbReference>
<gene>
    <name evidence="3" type="ORF">CLPUN_08210</name>
</gene>
<evidence type="ECO:0000256" key="1">
    <source>
        <dbReference type="SAM" id="Coils"/>
    </source>
</evidence>
<comment type="caution">
    <text evidence="3">The sequence shown here is derived from an EMBL/GenBank/DDBJ whole genome shotgun (WGS) entry which is preliminary data.</text>
</comment>
<keyword evidence="1" id="KW-0175">Coiled coil</keyword>
<dbReference type="STRING" id="29367.CLPUN_08210"/>
<evidence type="ECO:0000313" key="4">
    <source>
        <dbReference type="Proteomes" id="UP000190890"/>
    </source>
</evidence>
<keyword evidence="2" id="KW-0812">Transmembrane</keyword>
<dbReference type="RefSeq" id="WP_077846099.1">
    <property type="nucleotide sequence ID" value="NZ_LZZM01000047.1"/>
</dbReference>
<keyword evidence="4" id="KW-1185">Reference proteome</keyword>
<organism evidence="3 4">
    <name type="scientific">Clostridium puniceum</name>
    <dbReference type="NCBI Taxonomy" id="29367"/>
    <lineage>
        <taxon>Bacteria</taxon>
        <taxon>Bacillati</taxon>
        <taxon>Bacillota</taxon>
        <taxon>Clostridia</taxon>
        <taxon>Eubacteriales</taxon>
        <taxon>Clostridiaceae</taxon>
        <taxon>Clostridium</taxon>
    </lineage>
</organism>
<name>A0A1S8TVL1_9CLOT</name>
<reference evidence="3 4" key="1">
    <citation type="submission" date="2016-05" db="EMBL/GenBank/DDBJ databases">
        <title>Microbial solvent formation.</title>
        <authorList>
            <person name="Poehlein A."/>
            <person name="Montoya Solano J.D."/>
            <person name="Flitsch S."/>
            <person name="Krabben P."/>
            <person name="Duerre P."/>
            <person name="Daniel R."/>
        </authorList>
    </citation>
    <scope>NUCLEOTIDE SEQUENCE [LARGE SCALE GENOMIC DNA]</scope>
    <source>
        <strain evidence="3 4">DSM 2619</strain>
    </source>
</reference>
<dbReference type="AlphaFoldDB" id="A0A1S8TVL1"/>
<dbReference type="Pfam" id="PF10779">
    <property type="entry name" value="XhlA"/>
    <property type="match status" value="1"/>
</dbReference>
<dbReference type="Proteomes" id="UP000190890">
    <property type="component" value="Unassembled WGS sequence"/>
</dbReference>
<dbReference type="OrthoDB" id="1707681at2"/>
<feature type="coiled-coil region" evidence="1">
    <location>
        <begin position="10"/>
        <end position="44"/>
    </location>
</feature>
<dbReference type="InterPro" id="IPR019715">
    <property type="entry name" value="Haemolysin_XhlA"/>
</dbReference>
<feature type="transmembrane region" description="Helical" evidence="2">
    <location>
        <begin position="51"/>
        <end position="71"/>
    </location>
</feature>
<keyword evidence="2" id="KW-1133">Transmembrane helix</keyword>
<keyword evidence="2" id="KW-0472">Membrane</keyword>
<accession>A0A1S8TVL1</accession>
<proteinExistence type="predicted"/>
<protein>
    <submittedName>
        <fullName evidence="3">Hemolysin XhlA</fullName>
    </submittedName>
</protein>
<evidence type="ECO:0000256" key="2">
    <source>
        <dbReference type="SAM" id="Phobius"/>
    </source>
</evidence>
<sequence length="76" mass="8669">MNEELVKDNLERHDKRLNNHGNRLDKLEQDNASFKIELKNLCDNLKALTSVLKGLIGLGATTLLGFFIYTIENLIK</sequence>
<evidence type="ECO:0000313" key="3">
    <source>
        <dbReference type="EMBL" id="OOM81827.1"/>
    </source>
</evidence>